<dbReference type="PROSITE" id="PS51186">
    <property type="entry name" value="GNAT"/>
    <property type="match status" value="1"/>
</dbReference>
<dbReference type="GO" id="GO:0016747">
    <property type="term" value="F:acyltransferase activity, transferring groups other than amino-acyl groups"/>
    <property type="evidence" value="ECO:0007669"/>
    <property type="project" value="InterPro"/>
</dbReference>
<dbReference type="EMBL" id="KQ947405">
    <property type="protein sequence ID" value="KUJ23282.1"/>
    <property type="molecule type" value="Genomic_DNA"/>
</dbReference>
<dbReference type="RefSeq" id="XP_018077637.1">
    <property type="nucleotide sequence ID" value="XM_018205591.1"/>
</dbReference>
<dbReference type="InParanoid" id="A0A194XU98"/>
<dbReference type="SUPFAM" id="SSF55729">
    <property type="entry name" value="Acyl-CoA N-acyltransferases (Nat)"/>
    <property type="match status" value="1"/>
</dbReference>
<accession>A0A194XU98</accession>
<keyword evidence="3" id="KW-1185">Reference proteome</keyword>
<dbReference type="InterPro" id="IPR052523">
    <property type="entry name" value="Trichothecene_AcTrans"/>
</dbReference>
<sequence length="212" mass="24053">MATIKIRPALATDLPQTVSLDIAANPDHPIMTIPWKQFSHKYGVWLSRHLYFLNHPEKFQFLVATTPSSSQPSGEEIVGILVGTLPENDVKAVEEWKPIFPEGTQEDVIMYFLGVVEGDKKKYHAADMWELELFCVSVEHQRQGIGAKMMQEWLKPIDEDGRPLYIFASVKGKGLYEKFGCKVVGTLNTNLKDFGVEQLPHPNFHMVRDGKK</sequence>
<dbReference type="CDD" id="cd04301">
    <property type="entry name" value="NAT_SF"/>
    <property type="match status" value="1"/>
</dbReference>
<dbReference type="PANTHER" id="PTHR42791">
    <property type="entry name" value="GNAT FAMILY ACETYLTRANSFERASE"/>
    <property type="match status" value="1"/>
</dbReference>
<dbReference type="Gene3D" id="3.40.630.30">
    <property type="match status" value="1"/>
</dbReference>
<dbReference type="InterPro" id="IPR016181">
    <property type="entry name" value="Acyl_CoA_acyltransferase"/>
</dbReference>
<proteinExistence type="predicted"/>
<reference evidence="2 3" key="1">
    <citation type="submission" date="2015-10" db="EMBL/GenBank/DDBJ databases">
        <title>Full genome of DAOMC 229536 Phialocephala scopiformis, a fungal endophyte of spruce producing the potent anti-insectan compound rugulosin.</title>
        <authorList>
            <consortium name="DOE Joint Genome Institute"/>
            <person name="Walker A.K."/>
            <person name="Frasz S.L."/>
            <person name="Seifert K.A."/>
            <person name="Miller J.D."/>
            <person name="Mondo S.J."/>
            <person name="Labutti K."/>
            <person name="Lipzen A."/>
            <person name="Dockter R."/>
            <person name="Kennedy M."/>
            <person name="Grigoriev I.V."/>
            <person name="Spatafora J.W."/>
        </authorList>
    </citation>
    <scope>NUCLEOTIDE SEQUENCE [LARGE SCALE GENOMIC DNA]</scope>
    <source>
        <strain evidence="2 3">CBS 120377</strain>
    </source>
</reference>
<dbReference type="InterPro" id="IPR000182">
    <property type="entry name" value="GNAT_dom"/>
</dbReference>
<dbReference type="Proteomes" id="UP000070700">
    <property type="component" value="Unassembled WGS sequence"/>
</dbReference>
<name>A0A194XU98_MOLSC</name>
<dbReference type="STRING" id="149040.A0A194XU98"/>
<evidence type="ECO:0000313" key="3">
    <source>
        <dbReference type="Proteomes" id="UP000070700"/>
    </source>
</evidence>
<organism evidence="2 3">
    <name type="scientific">Mollisia scopiformis</name>
    <name type="common">Conifer needle endophyte fungus</name>
    <name type="synonym">Phialocephala scopiformis</name>
    <dbReference type="NCBI Taxonomy" id="149040"/>
    <lineage>
        <taxon>Eukaryota</taxon>
        <taxon>Fungi</taxon>
        <taxon>Dikarya</taxon>
        <taxon>Ascomycota</taxon>
        <taxon>Pezizomycotina</taxon>
        <taxon>Leotiomycetes</taxon>
        <taxon>Helotiales</taxon>
        <taxon>Mollisiaceae</taxon>
        <taxon>Mollisia</taxon>
    </lineage>
</organism>
<dbReference type="PANTHER" id="PTHR42791:SF2">
    <property type="entry name" value="N-ACETYLTRANSFERASE DOMAIN-CONTAINING PROTEIN"/>
    <property type="match status" value="1"/>
</dbReference>
<evidence type="ECO:0000259" key="1">
    <source>
        <dbReference type="PROSITE" id="PS51186"/>
    </source>
</evidence>
<protein>
    <recommendedName>
        <fullName evidence="1">N-acetyltransferase domain-containing protein</fullName>
    </recommendedName>
</protein>
<dbReference type="GeneID" id="28815317"/>
<dbReference type="Pfam" id="PF13673">
    <property type="entry name" value="Acetyltransf_10"/>
    <property type="match status" value="1"/>
</dbReference>
<dbReference type="OrthoDB" id="2832510at2759"/>
<dbReference type="AlphaFoldDB" id="A0A194XU98"/>
<gene>
    <name evidence="2" type="ORF">LY89DRAFT_177897</name>
</gene>
<feature type="domain" description="N-acetyltransferase" evidence="1">
    <location>
        <begin position="64"/>
        <end position="202"/>
    </location>
</feature>
<evidence type="ECO:0000313" key="2">
    <source>
        <dbReference type="EMBL" id="KUJ23282.1"/>
    </source>
</evidence>
<dbReference type="KEGG" id="psco:LY89DRAFT_177897"/>